<proteinExistence type="predicted"/>
<dbReference type="InterPro" id="IPR031914">
    <property type="entry name" value="XACb0070_RHH_dom"/>
</dbReference>
<accession>A0A011PS42</accession>
<dbReference type="PATRIC" id="fig|1454004.3.peg.977"/>
<organism evidence="2 3">
    <name type="scientific">Accumulibacter regalis</name>
    <dbReference type="NCBI Taxonomy" id="522306"/>
    <lineage>
        <taxon>Bacteria</taxon>
        <taxon>Pseudomonadati</taxon>
        <taxon>Pseudomonadota</taxon>
        <taxon>Betaproteobacteria</taxon>
        <taxon>Candidatus Accumulibacter</taxon>
    </lineage>
</organism>
<evidence type="ECO:0000313" key="2">
    <source>
        <dbReference type="EMBL" id="EXI90226.1"/>
    </source>
</evidence>
<dbReference type="InterPro" id="IPR013321">
    <property type="entry name" value="Arc_rbn_hlx_hlx"/>
</dbReference>
<dbReference type="AlphaFoldDB" id="A0A011PS42"/>
<keyword evidence="3" id="KW-1185">Reference proteome</keyword>
<reference evidence="2" key="1">
    <citation type="submission" date="2014-02" db="EMBL/GenBank/DDBJ databases">
        <title>Expanding our view of genomic diversity in Candidatus Accumulibacter clades.</title>
        <authorList>
            <person name="Skennerton C.T."/>
            <person name="Barr J.J."/>
            <person name="Slater F.R."/>
            <person name="Bond P.L."/>
            <person name="Tyson G.W."/>
        </authorList>
    </citation>
    <scope>NUCLEOTIDE SEQUENCE [LARGE SCALE GENOMIC DNA]</scope>
</reference>
<name>A0A011PS42_ACCRE</name>
<dbReference type="EMBL" id="JEMY01000008">
    <property type="protein sequence ID" value="EXI90226.1"/>
    <property type="molecule type" value="Genomic_DNA"/>
</dbReference>
<dbReference type="STRING" id="1454004.AW11_00929"/>
<dbReference type="GO" id="GO:0006355">
    <property type="term" value="P:regulation of DNA-templated transcription"/>
    <property type="evidence" value="ECO:0007669"/>
    <property type="project" value="InterPro"/>
</dbReference>
<comment type="caution">
    <text evidence="2">The sequence shown here is derived from an EMBL/GenBank/DDBJ whole genome shotgun (WGS) entry which is preliminary data.</text>
</comment>
<dbReference type="eggNOG" id="ENOG5032S0U">
    <property type="taxonomic scope" value="Bacteria"/>
</dbReference>
<protein>
    <recommendedName>
        <fullName evidence="1">XACb0070 ribbon-helix-helix domain-containing protein</fullName>
    </recommendedName>
</protein>
<evidence type="ECO:0000313" key="3">
    <source>
        <dbReference type="Proteomes" id="UP000022141"/>
    </source>
</evidence>
<dbReference type="Pfam" id="PF16762">
    <property type="entry name" value="RHH_6"/>
    <property type="match status" value="1"/>
</dbReference>
<feature type="domain" description="XACb0070 ribbon-helix-helix" evidence="1">
    <location>
        <begin position="2"/>
        <end position="77"/>
    </location>
</feature>
<sequence>MNSVRWNIAVSPDTDQSVRMFIAAQGGGRKGDLSRFIEEAVRAYLLERAVEQAKTATGKMSEAELADLVDEAVQWAREH</sequence>
<evidence type="ECO:0000259" key="1">
    <source>
        <dbReference type="Pfam" id="PF16762"/>
    </source>
</evidence>
<gene>
    <name evidence="2" type="ORF">AW11_00929</name>
</gene>
<dbReference type="Proteomes" id="UP000022141">
    <property type="component" value="Unassembled WGS sequence"/>
</dbReference>
<dbReference type="Gene3D" id="1.10.1220.10">
    <property type="entry name" value="Met repressor-like"/>
    <property type="match status" value="1"/>
</dbReference>